<sequence>MLGREIRTARLVLTPVNWPDLEDMVALKGNAGAFARMLGGVRNRTTTEQEMAEDVSFWARRGVGIFAIRENGRFVGITGVHERPDGRGLGLRFALFPWAAGRGIAREAAAAALRYVLDCGEKRIVAVAREDNLASRTVLGSLGLHHTQTFDRNGDTMLLYEITAD</sequence>
<proteinExistence type="predicted"/>
<dbReference type="PANTHER" id="PTHR43792">
    <property type="entry name" value="GNAT FAMILY, PUTATIVE (AFU_ORTHOLOGUE AFUA_3G00765)-RELATED-RELATED"/>
    <property type="match status" value="1"/>
</dbReference>
<dbReference type="GeneID" id="56905070"/>
<dbReference type="PROSITE" id="PS51186">
    <property type="entry name" value="GNAT"/>
    <property type="match status" value="1"/>
</dbReference>
<dbReference type="InterPro" id="IPR051531">
    <property type="entry name" value="N-acetyltransferase"/>
</dbReference>
<dbReference type="SUPFAM" id="SSF55729">
    <property type="entry name" value="Acyl-CoA N-acyltransferases (Nat)"/>
    <property type="match status" value="1"/>
</dbReference>
<dbReference type="EMBL" id="CP004373">
    <property type="protein sequence ID" value="AHK70752.1"/>
    <property type="molecule type" value="Genomic_DNA"/>
</dbReference>
<reference evidence="2 3" key="1">
    <citation type="journal article" date="2015" name="Appl. Microbiol. Biotechnol.">
        <title>The consequence of an additional NADH dehydrogenase paralog on the growth of Gluconobacter oxydans DSM3504.</title>
        <authorList>
            <person name="Kostner D."/>
            <person name="Luchterhand B."/>
            <person name="Junker A."/>
            <person name="Volland S."/>
            <person name="Daniel R."/>
            <person name="Buchs J."/>
            <person name="Liebl W."/>
            <person name="Ehrenreich A."/>
        </authorList>
    </citation>
    <scope>NUCLEOTIDE SEQUENCE [LARGE SCALE GENOMIC DNA]</scope>
    <source>
        <strain evidence="2">DSM 3504</strain>
    </source>
</reference>
<accession>A0A067Z3T6</accession>
<name>A0A067Z3T6_GLUOY</name>
<dbReference type="GO" id="GO:0016747">
    <property type="term" value="F:acyltransferase activity, transferring groups other than amino-acyl groups"/>
    <property type="evidence" value="ECO:0007669"/>
    <property type="project" value="InterPro"/>
</dbReference>
<dbReference type="PANTHER" id="PTHR43792:SF1">
    <property type="entry name" value="N-ACETYLTRANSFERASE DOMAIN-CONTAINING PROTEIN"/>
    <property type="match status" value="1"/>
</dbReference>
<dbReference type="KEGG" id="goy:GLS_c08390"/>
<dbReference type="AlphaFoldDB" id="A0A067Z3T6"/>
<keyword evidence="2" id="KW-0808">Transferase</keyword>
<evidence type="ECO:0000313" key="3">
    <source>
        <dbReference type="Proteomes" id="UP000031656"/>
    </source>
</evidence>
<evidence type="ECO:0000259" key="1">
    <source>
        <dbReference type="PROSITE" id="PS51186"/>
    </source>
</evidence>
<dbReference type="Gene3D" id="3.40.630.30">
    <property type="match status" value="1"/>
</dbReference>
<gene>
    <name evidence="2" type="ORF">GLS_c08390</name>
</gene>
<protein>
    <submittedName>
        <fullName evidence="2">Putative acetyltransferase</fullName>
    </submittedName>
</protein>
<evidence type="ECO:0000313" key="2">
    <source>
        <dbReference type="EMBL" id="AHK70752.1"/>
    </source>
</evidence>
<dbReference type="Proteomes" id="UP000031656">
    <property type="component" value="Chromosome"/>
</dbReference>
<dbReference type="InterPro" id="IPR016181">
    <property type="entry name" value="Acyl_CoA_acyltransferase"/>
</dbReference>
<feature type="domain" description="N-acetyltransferase" evidence="1">
    <location>
        <begin position="11"/>
        <end position="165"/>
    </location>
</feature>
<dbReference type="HOGENOM" id="CLU_013985_3_1_5"/>
<dbReference type="RefSeq" id="WP_041111353.1">
    <property type="nucleotide sequence ID" value="NZ_CP004373.1"/>
</dbReference>
<dbReference type="Pfam" id="PF13302">
    <property type="entry name" value="Acetyltransf_3"/>
    <property type="match status" value="1"/>
</dbReference>
<organism evidence="2 3">
    <name type="scientific">Gluconobacter oxydans DSM 3504</name>
    <dbReference type="NCBI Taxonomy" id="1288313"/>
    <lineage>
        <taxon>Bacteria</taxon>
        <taxon>Pseudomonadati</taxon>
        <taxon>Pseudomonadota</taxon>
        <taxon>Alphaproteobacteria</taxon>
        <taxon>Acetobacterales</taxon>
        <taxon>Acetobacteraceae</taxon>
        <taxon>Gluconobacter</taxon>
    </lineage>
</organism>
<dbReference type="InterPro" id="IPR000182">
    <property type="entry name" value="GNAT_dom"/>
</dbReference>